<name>A0ABV0NC06_9TELE</name>
<evidence type="ECO:0000256" key="1">
    <source>
        <dbReference type="SAM" id="MobiDB-lite"/>
    </source>
</evidence>
<keyword evidence="3" id="KW-1185">Reference proteome</keyword>
<evidence type="ECO:0000313" key="3">
    <source>
        <dbReference type="Proteomes" id="UP001476798"/>
    </source>
</evidence>
<proteinExistence type="predicted"/>
<feature type="region of interest" description="Disordered" evidence="1">
    <location>
        <begin position="1"/>
        <end position="34"/>
    </location>
</feature>
<feature type="non-terminal residue" evidence="2">
    <location>
        <position position="1"/>
    </location>
</feature>
<dbReference type="EMBL" id="JAHRIO010031776">
    <property type="protein sequence ID" value="MEQ2168939.1"/>
    <property type="molecule type" value="Genomic_DNA"/>
</dbReference>
<feature type="compositionally biased region" description="Basic residues" evidence="1">
    <location>
        <begin position="7"/>
        <end position="28"/>
    </location>
</feature>
<organism evidence="2 3">
    <name type="scientific">Goodea atripinnis</name>
    <dbReference type="NCBI Taxonomy" id="208336"/>
    <lineage>
        <taxon>Eukaryota</taxon>
        <taxon>Metazoa</taxon>
        <taxon>Chordata</taxon>
        <taxon>Craniata</taxon>
        <taxon>Vertebrata</taxon>
        <taxon>Euteleostomi</taxon>
        <taxon>Actinopterygii</taxon>
        <taxon>Neopterygii</taxon>
        <taxon>Teleostei</taxon>
        <taxon>Neoteleostei</taxon>
        <taxon>Acanthomorphata</taxon>
        <taxon>Ovalentaria</taxon>
        <taxon>Atherinomorphae</taxon>
        <taxon>Cyprinodontiformes</taxon>
        <taxon>Goodeidae</taxon>
        <taxon>Goodea</taxon>
    </lineage>
</organism>
<reference evidence="2 3" key="1">
    <citation type="submission" date="2021-06" db="EMBL/GenBank/DDBJ databases">
        <authorList>
            <person name="Palmer J.M."/>
        </authorList>
    </citation>
    <scope>NUCLEOTIDE SEQUENCE [LARGE SCALE GENOMIC DNA]</scope>
    <source>
        <strain evidence="2 3">GA_2019</strain>
        <tissue evidence="2">Muscle</tissue>
    </source>
</reference>
<gene>
    <name evidence="2" type="ORF">GOODEAATRI_019807</name>
</gene>
<dbReference type="Proteomes" id="UP001476798">
    <property type="component" value="Unassembled WGS sequence"/>
</dbReference>
<accession>A0ABV0NC06</accession>
<sequence>TASCAERKRRVKKRKKPSGLCCKKRDKKKGGELDETWQPSVSVMLSAVPLVEPDALKCQLSSCKHSTPAQTLLPQKLSLLNSCVIAGHRPRGAWWWAGGWEG</sequence>
<protein>
    <submittedName>
        <fullName evidence="2">Uncharacterized protein</fullName>
    </submittedName>
</protein>
<evidence type="ECO:0000313" key="2">
    <source>
        <dbReference type="EMBL" id="MEQ2168939.1"/>
    </source>
</evidence>
<comment type="caution">
    <text evidence="2">The sequence shown here is derived from an EMBL/GenBank/DDBJ whole genome shotgun (WGS) entry which is preliminary data.</text>
</comment>